<organism evidence="2">
    <name type="scientific">Anopheles braziliensis</name>
    <dbReference type="NCBI Taxonomy" id="58242"/>
    <lineage>
        <taxon>Eukaryota</taxon>
        <taxon>Metazoa</taxon>
        <taxon>Ecdysozoa</taxon>
        <taxon>Arthropoda</taxon>
        <taxon>Hexapoda</taxon>
        <taxon>Insecta</taxon>
        <taxon>Pterygota</taxon>
        <taxon>Neoptera</taxon>
        <taxon>Endopterygota</taxon>
        <taxon>Diptera</taxon>
        <taxon>Nematocera</taxon>
        <taxon>Culicoidea</taxon>
        <taxon>Culicidae</taxon>
        <taxon>Anophelinae</taxon>
        <taxon>Anopheles</taxon>
    </lineage>
</organism>
<proteinExistence type="predicted"/>
<keyword evidence="1" id="KW-0732">Signal</keyword>
<dbReference type="AlphaFoldDB" id="A0A2M3ZQR0"/>
<name>A0A2M3ZQR0_9DIPT</name>
<dbReference type="EMBL" id="GGFM01010133">
    <property type="protein sequence ID" value="MBW30884.1"/>
    <property type="molecule type" value="Transcribed_RNA"/>
</dbReference>
<evidence type="ECO:0000313" key="2">
    <source>
        <dbReference type="EMBL" id="MBW30884.1"/>
    </source>
</evidence>
<sequence length="83" mass="8649">MCLVLIVAVPAHVELVAARRHELGPSLVVRTPDTLLVLLRASGGRHGSSSTQPTLTSRRDRFFAVHRVSSSSSSVATGDGSGG</sequence>
<feature type="signal peptide" evidence="1">
    <location>
        <begin position="1"/>
        <end position="18"/>
    </location>
</feature>
<evidence type="ECO:0000256" key="1">
    <source>
        <dbReference type="SAM" id="SignalP"/>
    </source>
</evidence>
<protein>
    <submittedName>
        <fullName evidence="2">Putative secreted peptide</fullName>
    </submittedName>
</protein>
<accession>A0A2M3ZQR0</accession>
<feature type="chain" id="PRO_5014669486" evidence="1">
    <location>
        <begin position="19"/>
        <end position="83"/>
    </location>
</feature>
<reference evidence="2" key="1">
    <citation type="submission" date="2018-01" db="EMBL/GenBank/DDBJ databases">
        <title>An insight into the sialome of Amazonian anophelines.</title>
        <authorList>
            <person name="Ribeiro J.M."/>
            <person name="Scarpassa V."/>
            <person name="Calvo E."/>
        </authorList>
    </citation>
    <scope>NUCLEOTIDE SEQUENCE</scope>
    <source>
        <tissue evidence="2">Salivary glands</tissue>
    </source>
</reference>